<feature type="region of interest" description="Disordered" evidence="1">
    <location>
        <begin position="531"/>
        <end position="584"/>
    </location>
</feature>
<proteinExistence type="predicted"/>
<gene>
    <name evidence="2" type="ORF">CERSUDRAFT_112862</name>
</gene>
<dbReference type="OrthoDB" id="2507488at2759"/>
<accession>M2QQ36</accession>
<dbReference type="Proteomes" id="UP000016930">
    <property type="component" value="Unassembled WGS sequence"/>
</dbReference>
<name>M2QQ36_CERS8</name>
<feature type="region of interest" description="Disordered" evidence="1">
    <location>
        <begin position="350"/>
        <end position="418"/>
    </location>
</feature>
<protein>
    <submittedName>
        <fullName evidence="2">Uncharacterized protein</fullName>
    </submittedName>
</protein>
<sequence>MYRAPSPPIFDVPDLPALRRVKPLPKRRRTLDPHSLDDGGDGAPAGALDECATADDVLVHGDALSAQMALSAYYQSVLGGVPELFKHEADRSAVDLSSGMYGWGDLRGGADDEDGTEGGYVDHLQQPGNTKKRKVPANVAGAPHGHEAGGEGADDEPAERGIPTGRPEREYDAISVSPPSPTSGFALRRGKLPKATLAGLQHKELLKSRKRLLANVLAHGDTLALDHALSSYPFAHSNIAAGYDTAKNNSPAARVRLSKLRGPRLARAFRAFRALSTQQPSESPAADGAVSDSRPTAALPLSDFSFLCQNETSRRLVVTEQEVAALHVRFEAELARQAARAAEAAQQAAAFAGSTRSTKANRKQGAQSPGGTPLDPAASPQDAPASSGKGKGKKKKRAVLANASNPHHLRNYVPSRLPGAGQANAAQAAANAQNLLSPLPLRFLSAELPPRRRKGTERPLAPVLSLTSPLDEWICPFCEYALFYGDEQAFQRAVRNRKKILRRRRRARERAAAAASGAGSAIAAVAGGAAAPEKTLAPAKEEGTDAPHGPAPAVSDASAGAGKHARWKEEKHHAGHGVAQSALG</sequence>
<evidence type="ECO:0000313" key="2">
    <source>
        <dbReference type="EMBL" id="EMD39188.1"/>
    </source>
</evidence>
<feature type="region of interest" description="Disordered" evidence="1">
    <location>
        <begin position="21"/>
        <end position="43"/>
    </location>
</feature>
<feature type="compositionally biased region" description="Low complexity" evidence="1">
    <location>
        <begin position="373"/>
        <end position="388"/>
    </location>
</feature>
<reference evidence="2 3" key="1">
    <citation type="journal article" date="2012" name="Proc. Natl. Acad. Sci. U.S.A.">
        <title>Comparative genomics of Ceriporiopsis subvermispora and Phanerochaete chrysosporium provide insight into selective ligninolysis.</title>
        <authorList>
            <person name="Fernandez-Fueyo E."/>
            <person name="Ruiz-Duenas F.J."/>
            <person name="Ferreira P."/>
            <person name="Floudas D."/>
            <person name="Hibbett D.S."/>
            <person name="Canessa P."/>
            <person name="Larrondo L.F."/>
            <person name="James T.Y."/>
            <person name="Seelenfreund D."/>
            <person name="Lobos S."/>
            <person name="Polanco R."/>
            <person name="Tello M."/>
            <person name="Honda Y."/>
            <person name="Watanabe T."/>
            <person name="Watanabe T."/>
            <person name="Ryu J.S."/>
            <person name="Kubicek C.P."/>
            <person name="Schmoll M."/>
            <person name="Gaskell J."/>
            <person name="Hammel K.E."/>
            <person name="St John F.J."/>
            <person name="Vanden Wymelenberg A."/>
            <person name="Sabat G."/>
            <person name="Splinter BonDurant S."/>
            <person name="Syed K."/>
            <person name="Yadav J.S."/>
            <person name="Doddapaneni H."/>
            <person name="Subramanian V."/>
            <person name="Lavin J.L."/>
            <person name="Oguiza J.A."/>
            <person name="Perez G."/>
            <person name="Pisabarro A.G."/>
            <person name="Ramirez L."/>
            <person name="Santoyo F."/>
            <person name="Master E."/>
            <person name="Coutinho P.M."/>
            <person name="Henrissat B."/>
            <person name="Lombard V."/>
            <person name="Magnuson J.K."/>
            <person name="Kuees U."/>
            <person name="Hori C."/>
            <person name="Igarashi K."/>
            <person name="Samejima M."/>
            <person name="Held B.W."/>
            <person name="Barry K.W."/>
            <person name="LaButti K.M."/>
            <person name="Lapidus A."/>
            <person name="Lindquist E.A."/>
            <person name="Lucas S.M."/>
            <person name="Riley R."/>
            <person name="Salamov A.A."/>
            <person name="Hoffmeister D."/>
            <person name="Schwenk D."/>
            <person name="Hadar Y."/>
            <person name="Yarden O."/>
            <person name="de Vries R.P."/>
            <person name="Wiebenga A."/>
            <person name="Stenlid J."/>
            <person name="Eastwood D."/>
            <person name="Grigoriev I.V."/>
            <person name="Berka R.M."/>
            <person name="Blanchette R.A."/>
            <person name="Kersten P."/>
            <person name="Martinez A.T."/>
            <person name="Vicuna R."/>
            <person name="Cullen D."/>
        </authorList>
    </citation>
    <scope>NUCLEOTIDE SEQUENCE [LARGE SCALE GENOMIC DNA]</scope>
    <source>
        <strain evidence="2 3">B</strain>
    </source>
</reference>
<dbReference type="AlphaFoldDB" id="M2QQ36"/>
<feature type="compositionally biased region" description="Polar residues" evidence="1">
    <location>
        <begin position="354"/>
        <end position="370"/>
    </location>
</feature>
<evidence type="ECO:0000256" key="1">
    <source>
        <dbReference type="SAM" id="MobiDB-lite"/>
    </source>
</evidence>
<dbReference type="HOGENOM" id="CLU_013602_0_0_1"/>
<feature type="region of interest" description="Disordered" evidence="1">
    <location>
        <begin position="107"/>
        <end position="187"/>
    </location>
</feature>
<evidence type="ECO:0000313" key="3">
    <source>
        <dbReference type="Proteomes" id="UP000016930"/>
    </source>
</evidence>
<organism evidence="2 3">
    <name type="scientific">Ceriporiopsis subvermispora (strain B)</name>
    <name type="common">White-rot fungus</name>
    <name type="synonym">Gelatoporia subvermispora</name>
    <dbReference type="NCBI Taxonomy" id="914234"/>
    <lineage>
        <taxon>Eukaryota</taxon>
        <taxon>Fungi</taxon>
        <taxon>Dikarya</taxon>
        <taxon>Basidiomycota</taxon>
        <taxon>Agaricomycotina</taxon>
        <taxon>Agaricomycetes</taxon>
        <taxon>Polyporales</taxon>
        <taxon>Gelatoporiaceae</taxon>
        <taxon>Gelatoporia</taxon>
    </lineage>
</organism>
<dbReference type="EMBL" id="KB445794">
    <property type="protein sequence ID" value="EMD39188.1"/>
    <property type="molecule type" value="Genomic_DNA"/>
</dbReference>
<keyword evidence="3" id="KW-1185">Reference proteome</keyword>